<dbReference type="EMBL" id="JBANMG010000003">
    <property type="protein sequence ID" value="KAK6955314.1"/>
    <property type="molecule type" value="Genomic_DNA"/>
</dbReference>
<evidence type="ECO:0000313" key="4">
    <source>
        <dbReference type="Proteomes" id="UP001369815"/>
    </source>
</evidence>
<feature type="domain" description="Myb-like DNA-binding" evidence="2">
    <location>
        <begin position="9"/>
        <end position="57"/>
    </location>
</feature>
<dbReference type="AlphaFoldDB" id="A0AAX6MS36"/>
<comment type="caution">
    <text evidence="3">The sequence shown here is derived from an EMBL/GenBank/DDBJ whole genome shotgun (WGS) entry which is preliminary data.</text>
</comment>
<sequence length="264" mass="29731">MSANNDNAMARFLFAILKQKNLKDINWELVAKDEVLDRPITNGHAARMRFSRFRSAIQGNEPTKRNRTGQAKTRVTKARKDPKEKRDGRIKLENALQSLPESSATPESSETPAPEIKQERVPYDFGDRFTPRLTPGPSNTISAASVLQNNYGVIQPRFLTPCSDNDFFSPSPALTSSPAGDMITSQNSFNFRDSPCPERPDPMWPSVPHYPTYGASSSFDEFRSSPCEQPYPQSHTQAHRGLPYRTVEVEEDYVDVKTELEECS</sequence>
<evidence type="ECO:0000256" key="1">
    <source>
        <dbReference type="SAM" id="MobiDB-lite"/>
    </source>
</evidence>
<keyword evidence="4" id="KW-1185">Reference proteome</keyword>
<dbReference type="Proteomes" id="UP001369815">
    <property type="component" value="Unassembled WGS sequence"/>
</dbReference>
<evidence type="ECO:0000259" key="2">
    <source>
        <dbReference type="Pfam" id="PF22980"/>
    </source>
</evidence>
<feature type="compositionally biased region" description="Low complexity" evidence="1">
    <location>
        <begin position="100"/>
        <end position="115"/>
    </location>
</feature>
<accession>A0AAX6MS36</accession>
<dbReference type="InterPro" id="IPR054505">
    <property type="entry name" value="Myb_DNA-bind_8"/>
</dbReference>
<evidence type="ECO:0000313" key="3">
    <source>
        <dbReference type="EMBL" id="KAK6955314.1"/>
    </source>
</evidence>
<reference evidence="3 4" key="1">
    <citation type="journal article" date="2024" name="Front Chem Biol">
        <title>Unveiling the potential of Daldinia eschscholtzii MFLUCC 19-0629 through bioactivity and bioinformatics studies for enhanced sustainable agriculture production.</title>
        <authorList>
            <person name="Brooks S."/>
            <person name="Weaver J.A."/>
            <person name="Klomchit A."/>
            <person name="Alharthi S.A."/>
            <person name="Onlamun T."/>
            <person name="Nurani R."/>
            <person name="Vong T.K."/>
            <person name="Alberti F."/>
            <person name="Greco C."/>
        </authorList>
    </citation>
    <scope>NUCLEOTIDE SEQUENCE [LARGE SCALE GENOMIC DNA]</scope>
    <source>
        <strain evidence="3">MFLUCC 19-0629</strain>
    </source>
</reference>
<feature type="region of interest" description="Disordered" evidence="1">
    <location>
        <begin position="55"/>
        <end position="121"/>
    </location>
</feature>
<proteinExistence type="predicted"/>
<dbReference type="Pfam" id="PF22980">
    <property type="entry name" value="Myb_DNA-bind_8"/>
    <property type="match status" value="1"/>
</dbReference>
<feature type="region of interest" description="Disordered" evidence="1">
    <location>
        <begin position="220"/>
        <end position="244"/>
    </location>
</feature>
<organism evidence="3 4">
    <name type="scientific">Daldinia eschscholtzii</name>
    <dbReference type="NCBI Taxonomy" id="292717"/>
    <lineage>
        <taxon>Eukaryota</taxon>
        <taxon>Fungi</taxon>
        <taxon>Dikarya</taxon>
        <taxon>Ascomycota</taxon>
        <taxon>Pezizomycotina</taxon>
        <taxon>Sordariomycetes</taxon>
        <taxon>Xylariomycetidae</taxon>
        <taxon>Xylariales</taxon>
        <taxon>Hypoxylaceae</taxon>
        <taxon>Daldinia</taxon>
    </lineage>
</organism>
<protein>
    <recommendedName>
        <fullName evidence="2">Myb-like DNA-binding domain-containing protein</fullName>
    </recommendedName>
</protein>
<name>A0AAX6MS36_9PEZI</name>
<feature type="compositionally biased region" description="Basic and acidic residues" evidence="1">
    <location>
        <begin position="78"/>
        <end position="92"/>
    </location>
</feature>
<gene>
    <name evidence="3" type="ORF">Daesc_002947</name>
</gene>